<dbReference type="AlphaFoldDB" id="A0A0F9EPZ0"/>
<protein>
    <submittedName>
        <fullName evidence="2">Uncharacterized protein</fullName>
    </submittedName>
</protein>
<proteinExistence type="predicted"/>
<comment type="caution">
    <text evidence="2">The sequence shown here is derived from an EMBL/GenBank/DDBJ whole genome shotgun (WGS) entry which is preliminary data.</text>
</comment>
<dbReference type="EMBL" id="LAZR01026573">
    <property type="protein sequence ID" value="KKL68301.1"/>
    <property type="molecule type" value="Genomic_DNA"/>
</dbReference>
<evidence type="ECO:0000313" key="2">
    <source>
        <dbReference type="EMBL" id="KKL68301.1"/>
    </source>
</evidence>
<organism evidence="2">
    <name type="scientific">marine sediment metagenome</name>
    <dbReference type="NCBI Taxonomy" id="412755"/>
    <lineage>
        <taxon>unclassified sequences</taxon>
        <taxon>metagenomes</taxon>
        <taxon>ecological metagenomes</taxon>
    </lineage>
</organism>
<gene>
    <name evidence="2" type="ORF">LCGC14_2126370</name>
</gene>
<reference evidence="2" key="1">
    <citation type="journal article" date="2015" name="Nature">
        <title>Complex archaea that bridge the gap between prokaryotes and eukaryotes.</title>
        <authorList>
            <person name="Spang A."/>
            <person name="Saw J.H."/>
            <person name="Jorgensen S.L."/>
            <person name="Zaremba-Niedzwiedzka K."/>
            <person name="Martijn J."/>
            <person name="Lind A.E."/>
            <person name="van Eijk R."/>
            <person name="Schleper C."/>
            <person name="Guy L."/>
            <person name="Ettema T.J."/>
        </authorList>
    </citation>
    <scope>NUCLEOTIDE SEQUENCE</scope>
</reference>
<sequence length="79" mass="8764">MAKKKKPSAKTHEAIKKAVERGNKLEPAPGHRIEIEAALGRKMHQIGKAQEIAQRHNAILQALHAQANELDMQLKKLDG</sequence>
<evidence type="ECO:0000256" key="1">
    <source>
        <dbReference type="SAM" id="MobiDB-lite"/>
    </source>
</evidence>
<accession>A0A0F9EPZ0</accession>
<feature type="compositionally biased region" description="Basic and acidic residues" evidence="1">
    <location>
        <begin position="10"/>
        <end position="29"/>
    </location>
</feature>
<name>A0A0F9EPZ0_9ZZZZ</name>
<feature type="region of interest" description="Disordered" evidence="1">
    <location>
        <begin position="1"/>
        <end position="29"/>
    </location>
</feature>